<dbReference type="AlphaFoldDB" id="A0AAQ3K6A0"/>
<comment type="similarity">
    <text evidence="1">Belongs to the thioredoxin family.</text>
</comment>
<dbReference type="PANTHER" id="PTHR43601">
    <property type="entry name" value="THIOREDOXIN, MITOCHONDRIAL"/>
    <property type="match status" value="1"/>
</dbReference>
<dbReference type="InterPro" id="IPR013766">
    <property type="entry name" value="Thioredoxin_domain"/>
</dbReference>
<dbReference type="SUPFAM" id="SSF52833">
    <property type="entry name" value="Thioredoxin-like"/>
    <property type="match status" value="1"/>
</dbReference>
<keyword evidence="5" id="KW-1185">Reference proteome</keyword>
<dbReference type="CDD" id="cd02947">
    <property type="entry name" value="TRX_family"/>
    <property type="match status" value="1"/>
</dbReference>
<evidence type="ECO:0000259" key="3">
    <source>
        <dbReference type="Pfam" id="PF00085"/>
    </source>
</evidence>
<accession>A0AAQ3K6A0</accession>
<protein>
    <recommendedName>
        <fullName evidence="3">Thioredoxin domain-containing protein</fullName>
    </recommendedName>
</protein>
<name>A0AAQ3K6A0_9LILI</name>
<dbReference type="Gene3D" id="3.40.30.10">
    <property type="entry name" value="Glutaredoxin"/>
    <property type="match status" value="1"/>
</dbReference>
<gene>
    <name evidence="4" type="ORF">Cni_G11401</name>
</gene>
<dbReference type="Pfam" id="PF00085">
    <property type="entry name" value="Thioredoxin"/>
    <property type="match status" value="1"/>
</dbReference>
<reference evidence="4 5" key="1">
    <citation type="submission" date="2023-10" db="EMBL/GenBank/DDBJ databases">
        <title>Chromosome-scale genome assembly provides insights into flower coloration mechanisms of Canna indica.</title>
        <authorList>
            <person name="Li C."/>
        </authorList>
    </citation>
    <scope>NUCLEOTIDE SEQUENCE [LARGE SCALE GENOMIC DNA]</scope>
    <source>
        <tissue evidence="4">Flower</tissue>
    </source>
</reference>
<dbReference type="GO" id="GO:0009507">
    <property type="term" value="C:chloroplast"/>
    <property type="evidence" value="ECO:0007669"/>
    <property type="project" value="TreeGrafter"/>
</dbReference>
<dbReference type="EMBL" id="CP136892">
    <property type="protein sequence ID" value="WOL02682.1"/>
    <property type="molecule type" value="Genomic_DNA"/>
</dbReference>
<dbReference type="Proteomes" id="UP001327560">
    <property type="component" value="Chromosome 3"/>
</dbReference>
<dbReference type="InterPro" id="IPR036249">
    <property type="entry name" value="Thioredoxin-like_sf"/>
</dbReference>
<evidence type="ECO:0000313" key="5">
    <source>
        <dbReference type="Proteomes" id="UP001327560"/>
    </source>
</evidence>
<proteinExistence type="inferred from homology"/>
<dbReference type="GO" id="GO:0045454">
    <property type="term" value="P:cell redox homeostasis"/>
    <property type="evidence" value="ECO:0007669"/>
    <property type="project" value="TreeGrafter"/>
</dbReference>
<dbReference type="PANTHER" id="PTHR43601:SF31">
    <property type="entry name" value="THIOREDOXIN-LIKE 1-3, CHLOROPLASTIC"/>
    <property type="match status" value="1"/>
</dbReference>
<sequence>MHVARALKWWEKNTASNMMEIKSTNQLVHELLNAGDRLVIVEFFSPGCRGCRALHPKICQQAELNPSAIFLEVNYDHHRTMCQSLHIKVLPFFQFYRGAQGRVNSFSCTNTTIKKFKDAIAKHGIDRHSLGPAKGLEEPELIRLASNPETHFSYPLQSLAENFALSIFADSLDEEVEIADRAAAMAVRLTQGYTDT</sequence>
<feature type="domain" description="Thioredoxin" evidence="3">
    <location>
        <begin position="28"/>
        <end position="111"/>
    </location>
</feature>
<evidence type="ECO:0000313" key="4">
    <source>
        <dbReference type="EMBL" id="WOL02682.1"/>
    </source>
</evidence>
<evidence type="ECO:0000256" key="2">
    <source>
        <dbReference type="ARBA" id="ARBA00023284"/>
    </source>
</evidence>
<organism evidence="4 5">
    <name type="scientific">Canna indica</name>
    <name type="common">Indian-shot</name>
    <dbReference type="NCBI Taxonomy" id="4628"/>
    <lineage>
        <taxon>Eukaryota</taxon>
        <taxon>Viridiplantae</taxon>
        <taxon>Streptophyta</taxon>
        <taxon>Embryophyta</taxon>
        <taxon>Tracheophyta</taxon>
        <taxon>Spermatophyta</taxon>
        <taxon>Magnoliopsida</taxon>
        <taxon>Liliopsida</taxon>
        <taxon>Zingiberales</taxon>
        <taxon>Cannaceae</taxon>
        <taxon>Canna</taxon>
    </lineage>
</organism>
<keyword evidence="2" id="KW-0676">Redox-active center</keyword>
<evidence type="ECO:0000256" key="1">
    <source>
        <dbReference type="ARBA" id="ARBA00008987"/>
    </source>
</evidence>